<sequence>MVDSEWSVTLFAALAGLGCALLVWLLADSVWALFYGIRVHLMPYITPQPVNLTDMFGTFRRGLRTHELSLFKVCFMEPLGSTIVISGSMR</sequence>
<proteinExistence type="predicted"/>
<dbReference type="AlphaFoldDB" id="A0A7R9F871"/>
<reference evidence="1" key="1">
    <citation type="submission" date="2020-11" db="EMBL/GenBank/DDBJ databases">
        <authorList>
            <person name="Tran Van P."/>
        </authorList>
    </citation>
    <scope>NUCLEOTIDE SEQUENCE</scope>
</reference>
<dbReference type="EMBL" id="OD570296">
    <property type="protein sequence ID" value="CAD7448656.1"/>
    <property type="molecule type" value="Genomic_DNA"/>
</dbReference>
<organism evidence="1">
    <name type="scientific">Timema bartmani</name>
    <dbReference type="NCBI Taxonomy" id="61472"/>
    <lineage>
        <taxon>Eukaryota</taxon>
        <taxon>Metazoa</taxon>
        <taxon>Ecdysozoa</taxon>
        <taxon>Arthropoda</taxon>
        <taxon>Hexapoda</taxon>
        <taxon>Insecta</taxon>
        <taxon>Pterygota</taxon>
        <taxon>Neoptera</taxon>
        <taxon>Polyneoptera</taxon>
        <taxon>Phasmatodea</taxon>
        <taxon>Timematodea</taxon>
        <taxon>Timematoidea</taxon>
        <taxon>Timematidae</taxon>
        <taxon>Timema</taxon>
    </lineage>
</organism>
<name>A0A7R9F871_9NEOP</name>
<gene>
    <name evidence="1" type="ORF">TBIB3V08_LOCUS10939</name>
</gene>
<accession>A0A7R9F871</accession>
<protein>
    <submittedName>
        <fullName evidence="1">Uncharacterized protein</fullName>
    </submittedName>
</protein>
<evidence type="ECO:0000313" key="1">
    <source>
        <dbReference type="EMBL" id="CAD7448656.1"/>
    </source>
</evidence>